<dbReference type="Proteomes" id="UP000076852">
    <property type="component" value="Chromosome 2"/>
</dbReference>
<keyword evidence="3" id="KW-1185">Reference proteome</keyword>
<dbReference type="AlphaFoldDB" id="A0A160FS88"/>
<dbReference type="EMBL" id="CP014579">
    <property type="protein sequence ID" value="ANB75751.1"/>
    <property type="molecule type" value="Genomic_DNA"/>
</dbReference>
<evidence type="ECO:0000313" key="2">
    <source>
        <dbReference type="EMBL" id="ANB75751.1"/>
    </source>
</evidence>
<dbReference type="KEGG" id="buz:AYM40_25905"/>
<evidence type="ECO:0000313" key="3">
    <source>
        <dbReference type="Proteomes" id="UP000076852"/>
    </source>
</evidence>
<organism evidence="2 3">
    <name type="scientific">Paraburkholderia phytofirmans OLGA172</name>
    <dbReference type="NCBI Taxonomy" id="1417228"/>
    <lineage>
        <taxon>Bacteria</taxon>
        <taxon>Pseudomonadati</taxon>
        <taxon>Pseudomonadota</taxon>
        <taxon>Betaproteobacteria</taxon>
        <taxon>Burkholderiales</taxon>
        <taxon>Burkholderiaceae</taxon>
        <taxon>Paraburkholderia</taxon>
    </lineage>
</organism>
<feature type="region of interest" description="Disordered" evidence="1">
    <location>
        <begin position="61"/>
        <end position="82"/>
    </location>
</feature>
<reference evidence="2 3" key="1">
    <citation type="journal article" date="2016" name="Gene">
        <title>PacBio SMRT assembly of a complex multi-replicon genome reveals chlorocatechol degradative operon in a region of genome plasticity.</title>
        <authorList>
            <person name="Ricker N."/>
            <person name="Shen S.Y."/>
            <person name="Goordial J."/>
            <person name="Jin S."/>
            <person name="Fulthorpe R.R."/>
        </authorList>
    </citation>
    <scope>NUCLEOTIDE SEQUENCE [LARGE SCALE GENOMIC DNA]</scope>
    <source>
        <strain evidence="2 3">OLGA172</strain>
    </source>
</reference>
<feature type="compositionally biased region" description="Basic and acidic residues" evidence="1">
    <location>
        <begin position="63"/>
        <end position="74"/>
    </location>
</feature>
<gene>
    <name evidence="2" type="ORF">AYM40_25905</name>
</gene>
<proteinExistence type="predicted"/>
<evidence type="ECO:0000256" key="1">
    <source>
        <dbReference type="SAM" id="MobiDB-lite"/>
    </source>
</evidence>
<sequence>MNARVMRANAIACTRLVYRRHKTRPRVISMRDRGQLQKEVLQHRDPMRKLLITFGCWDEVDQPESRGRSTDSMRHPTSSLIR</sequence>
<protein>
    <submittedName>
        <fullName evidence="2">Uncharacterized protein</fullName>
    </submittedName>
</protein>
<accession>A0A160FS88</accession>
<name>A0A160FS88_9BURK</name>